<protein>
    <recommendedName>
        <fullName evidence="3">Ubiquitin conjugation factor E4 core domain-containing protein</fullName>
    </recommendedName>
</protein>
<dbReference type="Proteomes" id="UP000784294">
    <property type="component" value="Unassembled WGS sequence"/>
</dbReference>
<evidence type="ECO:0000259" key="3">
    <source>
        <dbReference type="Pfam" id="PF10408"/>
    </source>
</evidence>
<dbReference type="AlphaFoldDB" id="A0A3S5CKJ1"/>
<keyword evidence="1" id="KW-0808">Transferase</keyword>
<dbReference type="OrthoDB" id="20295at2759"/>
<dbReference type="Pfam" id="PF10408">
    <property type="entry name" value="Ufd2P_core"/>
    <property type="match status" value="1"/>
</dbReference>
<dbReference type="GO" id="GO:0000151">
    <property type="term" value="C:ubiquitin ligase complex"/>
    <property type="evidence" value="ECO:0007669"/>
    <property type="project" value="InterPro"/>
</dbReference>
<dbReference type="GO" id="GO:0016567">
    <property type="term" value="P:protein ubiquitination"/>
    <property type="evidence" value="ECO:0007669"/>
    <property type="project" value="InterPro"/>
</dbReference>
<gene>
    <name evidence="4" type="ORF">PXEA_LOCUS22168</name>
</gene>
<accession>A0A3S5CKJ1</accession>
<comment type="caution">
    <text evidence="4">The sequence shown here is derived from an EMBL/GenBank/DDBJ whole genome shotgun (WGS) entry which is preliminary data.</text>
</comment>
<evidence type="ECO:0000313" key="5">
    <source>
        <dbReference type="Proteomes" id="UP000784294"/>
    </source>
</evidence>
<keyword evidence="2" id="KW-0833">Ubl conjugation pathway</keyword>
<keyword evidence="5" id="KW-1185">Reference proteome</keyword>
<evidence type="ECO:0000256" key="2">
    <source>
        <dbReference type="ARBA" id="ARBA00022786"/>
    </source>
</evidence>
<sequence>MTDLCKQTRLAFHSASPTARTFGNSHVAAIVPSESSSKCAATSKNFASSSEGYPLLTEIFFLAQTALHIGWGGLYSLHMDTNRHLHQLETQWRAWQEERGLLVANSQSEPKGPKF</sequence>
<evidence type="ECO:0000256" key="1">
    <source>
        <dbReference type="ARBA" id="ARBA00022679"/>
    </source>
</evidence>
<evidence type="ECO:0000313" key="4">
    <source>
        <dbReference type="EMBL" id="VEL28728.1"/>
    </source>
</evidence>
<dbReference type="GO" id="GO:0006511">
    <property type="term" value="P:ubiquitin-dependent protein catabolic process"/>
    <property type="evidence" value="ECO:0007669"/>
    <property type="project" value="InterPro"/>
</dbReference>
<organism evidence="4 5">
    <name type="scientific">Protopolystoma xenopodis</name>
    <dbReference type="NCBI Taxonomy" id="117903"/>
    <lineage>
        <taxon>Eukaryota</taxon>
        <taxon>Metazoa</taxon>
        <taxon>Spiralia</taxon>
        <taxon>Lophotrochozoa</taxon>
        <taxon>Platyhelminthes</taxon>
        <taxon>Monogenea</taxon>
        <taxon>Polyopisthocotylea</taxon>
        <taxon>Polystomatidea</taxon>
        <taxon>Polystomatidae</taxon>
        <taxon>Protopolystoma</taxon>
    </lineage>
</organism>
<reference evidence="4" key="1">
    <citation type="submission" date="2018-11" db="EMBL/GenBank/DDBJ databases">
        <authorList>
            <consortium name="Pathogen Informatics"/>
        </authorList>
    </citation>
    <scope>NUCLEOTIDE SEQUENCE</scope>
</reference>
<proteinExistence type="predicted"/>
<dbReference type="EMBL" id="CAAALY010097259">
    <property type="protein sequence ID" value="VEL28728.1"/>
    <property type="molecule type" value="Genomic_DNA"/>
</dbReference>
<name>A0A3S5CKJ1_9PLAT</name>
<feature type="domain" description="Ubiquitin conjugation factor E4 core" evidence="3">
    <location>
        <begin position="41"/>
        <end position="101"/>
    </location>
</feature>
<dbReference type="GO" id="GO:0034450">
    <property type="term" value="F:ubiquitin-ubiquitin ligase activity"/>
    <property type="evidence" value="ECO:0007669"/>
    <property type="project" value="InterPro"/>
</dbReference>
<dbReference type="InterPro" id="IPR019474">
    <property type="entry name" value="Ub_conjug_fac_E4_core"/>
</dbReference>